<proteinExistence type="predicted"/>
<gene>
    <name evidence="1" type="ORF">LCGC14_2686710</name>
</gene>
<name>A0A0F8ZJS3_9ZZZZ</name>
<accession>A0A0F8ZJS3</accession>
<organism evidence="1">
    <name type="scientific">marine sediment metagenome</name>
    <dbReference type="NCBI Taxonomy" id="412755"/>
    <lineage>
        <taxon>unclassified sequences</taxon>
        <taxon>metagenomes</taxon>
        <taxon>ecological metagenomes</taxon>
    </lineage>
</organism>
<protein>
    <submittedName>
        <fullName evidence="1">Uncharacterized protein</fullName>
    </submittedName>
</protein>
<feature type="non-terminal residue" evidence="1">
    <location>
        <position position="32"/>
    </location>
</feature>
<comment type="caution">
    <text evidence="1">The sequence shown here is derived from an EMBL/GenBank/DDBJ whole genome shotgun (WGS) entry which is preliminary data.</text>
</comment>
<sequence>MSIAKKIILNNDDDVEWFTANFPNGSFSWLCT</sequence>
<dbReference type="EMBL" id="LAZR01047511">
    <property type="protein sequence ID" value="KKK94058.1"/>
    <property type="molecule type" value="Genomic_DNA"/>
</dbReference>
<evidence type="ECO:0000313" key="1">
    <source>
        <dbReference type="EMBL" id="KKK94058.1"/>
    </source>
</evidence>
<reference evidence="1" key="1">
    <citation type="journal article" date="2015" name="Nature">
        <title>Complex archaea that bridge the gap between prokaryotes and eukaryotes.</title>
        <authorList>
            <person name="Spang A."/>
            <person name="Saw J.H."/>
            <person name="Jorgensen S.L."/>
            <person name="Zaremba-Niedzwiedzka K."/>
            <person name="Martijn J."/>
            <person name="Lind A.E."/>
            <person name="van Eijk R."/>
            <person name="Schleper C."/>
            <person name="Guy L."/>
            <person name="Ettema T.J."/>
        </authorList>
    </citation>
    <scope>NUCLEOTIDE SEQUENCE</scope>
</reference>
<dbReference type="AlphaFoldDB" id="A0A0F8ZJS3"/>